<dbReference type="Pfam" id="PF14040">
    <property type="entry name" value="DNase_NucA_NucB"/>
    <property type="match status" value="1"/>
</dbReference>
<evidence type="ECO:0000259" key="1">
    <source>
        <dbReference type="Pfam" id="PF14040"/>
    </source>
</evidence>
<gene>
    <name evidence="2" type="ORF">UO65_4978</name>
</gene>
<proteinExistence type="predicted"/>
<dbReference type="STRING" id="909613.UO65_4978"/>
<dbReference type="EMBL" id="AYXG01000187">
    <property type="protein sequence ID" value="EWC59739.1"/>
    <property type="molecule type" value="Genomic_DNA"/>
</dbReference>
<name>W7J0V4_9PSEU</name>
<keyword evidence="3" id="KW-1185">Reference proteome</keyword>
<evidence type="ECO:0000313" key="2">
    <source>
        <dbReference type="EMBL" id="EWC59739.1"/>
    </source>
</evidence>
<dbReference type="InterPro" id="IPR029476">
    <property type="entry name" value="DNase_NucA_NucB"/>
</dbReference>
<dbReference type="Proteomes" id="UP000019277">
    <property type="component" value="Unassembled WGS sequence"/>
</dbReference>
<organism evidence="2 3">
    <name type="scientific">Actinokineospora spheciospongiae</name>
    <dbReference type="NCBI Taxonomy" id="909613"/>
    <lineage>
        <taxon>Bacteria</taxon>
        <taxon>Bacillati</taxon>
        <taxon>Actinomycetota</taxon>
        <taxon>Actinomycetes</taxon>
        <taxon>Pseudonocardiales</taxon>
        <taxon>Pseudonocardiaceae</taxon>
        <taxon>Actinokineospora</taxon>
    </lineage>
</organism>
<reference evidence="2 3" key="1">
    <citation type="journal article" date="2014" name="Genome Announc.">
        <title>Draft Genome Sequence of the Antitrypanosomally Active Sponge-Associated Bacterium Actinokineospora sp. Strain EG49.</title>
        <authorList>
            <person name="Harjes J."/>
            <person name="Ryu T."/>
            <person name="Abdelmohsen U.R."/>
            <person name="Moitinho-Silva L."/>
            <person name="Horn H."/>
            <person name="Ravasi T."/>
            <person name="Hentschel U."/>
        </authorList>
    </citation>
    <scope>NUCLEOTIDE SEQUENCE [LARGE SCALE GENOMIC DNA]</scope>
    <source>
        <strain evidence="2 3">EG49</strain>
    </source>
</reference>
<evidence type="ECO:0000313" key="3">
    <source>
        <dbReference type="Proteomes" id="UP000019277"/>
    </source>
</evidence>
<sequence length="91" mass="9793">MDLKARELKNRSVCTPARLAELKPKSCDEYPFKSAKEGGPGASTQGVPTIEQNRQGGAVGRAYTVNRLQDGDAFLVVIINPGQIATEEFEG</sequence>
<accession>W7J0V4</accession>
<comment type="caution">
    <text evidence="2">The sequence shown here is derived from an EMBL/GenBank/DDBJ whole genome shotgun (WGS) entry which is preliminary data.</text>
</comment>
<dbReference type="AlphaFoldDB" id="W7J0V4"/>
<protein>
    <recommendedName>
        <fullName evidence="1">Deoxyribonuclease NucA/NucB domain-containing protein</fullName>
    </recommendedName>
</protein>
<feature type="domain" description="Deoxyribonuclease NucA/NucB" evidence="1">
    <location>
        <begin position="21"/>
        <end position="77"/>
    </location>
</feature>